<dbReference type="InterPro" id="IPR035986">
    <property type="entry name" value="PKD_dom_sf"/>
</dbReference>
<dbReference type="GO" id="GO:0006816">
    <property type="term" value="P:calcium ion transport"/>
    <property type="evidence" value="ECO:0007669"/>
    <property type="project" value="TreeGrafter"/>
</dbReference>
<feature type="domain" description="PKD" evidence="7">
    <location>
        <begin position="722"/>
        <end position="764"/>
    </location>
</feature>
<gene>
    <name evidence="8" type="ORF">SAMN04488128_102196</name>
</gene>
<feature type="domain" description="PKD" evidence="7">
    <location>
        <begin position="886"/>
        <end position="935"/>
    </location>
</feature>
<evidence type="ECO:0000256" key="3">
    <source>
        <dbReference type="ARBA" id="ARBA00022737"/>
    </source>
</evidence>
<feature type="signal peptide" evidence="6">
    <location>
        <begin position="1"/>
        <end position="22"/>
    </location>
</feature>
<keyword evidence="9" id="KW-1185">Reference proteome</keyword>
<feature type="domain" description="PKD" evidence="7">
    <location>
        <begin position="439"/>
        <end position="507"/>
    </location>
</feature>
<keyword evidence="3" id="KW-0677">Repeat</keyword>
<keyword evidence="5" id="KW-0472">Membrane</keyword>
<keyword evidence="2" id="KW-0812">Transmembrane</keyword>
<dbReference type="Gene3D" id="2.60.40.10">
    <property type="entry name" value="Immunoglobulins"/>
    <property type="match status" value="14"/>
</dbReference>
<evidence type="ECO:0000256" key="6">
    <source>
        <dbReference type="SAM" id="SignalP"/>
    </source>
</evidence>
<dbReference type="InterPro" id="IPR022409">
    <property type="entry name" value="PKD/Chitinase_dom"/>
</dbReference>
<dbReference type="SUPFAM" id="SSF49299">
    <property type="entry name" value="PKD domain"/>
    <property type="match status" value="14"/>
</dbReference>
<reference evidence="9" key="1">
    <citation type="submission" date="2017-02" db="EMBL/GenBank/DDBJ databases">
        <authorList>
            <person name="Varghese N."/>
            <person name="Submissions S."/>
        </authorList>
    </citation>
    <scope>NUCLEOTIDE SEQUENCE [LARGE SCALE GENOMIC DNA]</scope>
    <source>
        <strain evidence="9">DSM 22224</strain>
    </source>
</reference>
<feature type="domain" description="PKD" evidence="7">
    <location>
        <begin position="605"/>
        <end position="687"/>
    </location>
</feature>
<evidence type="ECO:0000256" key="4">
    <source>
        <dbReference type="ARBA" id="ARBA00022989"/>
    </source>
</evidence>
<organism evidence="8 9">
    <name type="scientific">Chitinophaga eiseniae</name>
    <dbReference type="NCBI Taxonomy" id="634771"/>
    <lineage>
        <taxon>Bacteria</taxon>
        <taxon>Pseudomonadati</taxon>
        <taxon>Bacteroidota</taxon>
        <taxon>Chitinophagia</taxon>
        <taxon>Chitinophagales</taxon>
        <taxon>Chitinophagaceae</taxon>
        <taxon>Chitinophaga</taxon>
    </lineage>
</organism>
<feature type="domain" description="PKD" evidence="7">
    <location>
        <begin position="797"/>
        <end position="855"/>
    </location>
</feature>
<feature type="domain" description="PKD" evidence="7">
    <location>
        <begin position="357"/>
        <end position="429"/>
    </location>
</feature>
<feature type="domain" description="PKD" evidence="7">
    <location>
        <begin position="1054"/>
        <end position="1100"/>
    </location>
</feature>
<dbReference type="NCBIfam" id="TIGR04131">
    <property type="entry name" value="Bac_Flav_CTERM"/>
    <property type="match status" value="1"/>
</dbReference>
<dbReference type="EMBL" id="FUWZ01000002">
    <property type="protein sequence ID" value="SJZ99362.1"/>
    <property type="molecule type" value="Genomic_DNA"/>
</dbReference>
<evidence type="ECO:0000313" key="9">
    <source>
        <dbReference type="Proteomes" id="UP000190367"/>
    </source>
</evidence>
<dbReference type="InterPro" id="IPR000601">
    <property type="entry name" value="PKD_dom"/>
</dbReference>
<feature type="chain" id="PRO_5012368785" evidence="6">
    <location>
        <begin position="23"/>
        <end position="1617"/>
    </location>
</feature>
<sequence>MKNTRISLFVLLSIFLIPLVPAGGLAAQNVEIQTDKTSGCAPLTANFNGKVDPGYTNVEWDFGVGARVTGNLSPSRIFTVAGTYHVTLTVDYPAAKVTKSADIIVFNNPLVSFTLDNSSGCTPLTVQFKDQSNPGQGTAITNILWNFGDGGADQGPIVSHQFTTPGTYRVISLVTNSQGCKATSNPTTVTVKEPPVLSFTADQTKSCSTPFTVTFRNTSSNNSGTPVAYKWDYGDGTNGTDDTHTYTTEGAYTVTLIPTTPNTCAAPLAKKDYILVQKIVPGFSTQTKCPGEPVTLTSTTTPAPDNITWMLPDGSTATGGTAGFIAGAAGDYTVKMKVTFGSCSRELTQNVEIEPRPVINPVGSPVHGCTPPFTTIFQAQSQYANSWQWDFGDGTTATTQKTSHTYTRSGTFPVTLTAANSVGCATTITLPDYIRIGLPVLTISPAGDSGCIPYQVSFTAALSPAEAITSYQWNFGDGVTSNLANPSHTYTQQGIYTVALRAKSSLGCLIDTHVIFRVGTPPVVDFTASPSLSCPMEPIQFTNLSAPKGPGVTYLWEFLQDNSTSTEENPVHRFSQPGLHDIRLNVNNNGCIGRLVKSQYIKIKPPKAAFSTTPDCNDRYHRKFTDHSNFGPEPVLKKQWLWKFGEGAATSTQQNPDFRYTTTGRKTVTLLIDDGVCQSETSADIYIIDEKPLLLPDTTQICLGQTLHVGIGPVNPANIRNYVWDWGDGTILELAGTDIDPAKGLTHTYQRSGRYVIQLTLEDANTCKKVATPVTIAVHGAMTNFTVSGMPCKNTPLTFSDKSTVDAGNKIIHWTWNFGDGSPDESNTTQPLQTTHRYTGFNAYVVTLTTTDHYGCQTKTQQIVNLEAVKADFSVQSGIACKNSPVAFTSISTGDIVNYAWDFGDHTTGSDNNPVKAYSAPGTYTVSLKVTSRTGCTDQISKPGALQVPDPVADFSFPPIKELCPPVKVLFTNTSSNFTSSVWDFGDNSTSSQNDPGAHIYVRAKTYNVTLTVYAEGNCSSSKTLPLTVEGPDGSFTTTPINGCIPLPVKMAATANKTVTYQWDFDDGIVQTTNIPEAPAHTYTQPGIYTPRVSLIDNRGCAVKAEGDFRIVADKMTANFTIDNSAACGGGKVLFKNTSTSVTGDLLGLPYSSRWTNSDGSTSGNKDGTFSYPAPGTFQVTLEMTSSYGCKDRKTSPVSIPAQPQPSISPIPALCISGKVQLRGADNSNIPGTRWKWQLGNGLEFDIPAPPDIDVNAVGTIPVTLTIANADGSCPVGASANIVVHPAPNLRPAPAEATICKGASLQLSSNTDATATVSWTPYNISNAASKTPVVKPDQDSVYTVKAMSEFGCKNEATVRIRVIQPFKVFALDAGICYGKSVQMQAGGASRYQWSPSEGLDHPEMAEPVATPSRTITYRLVGFDQAGCFTDTAFARVDVHPVPQVEAGQDIVGATGTQIPLPVKGSSDITAVTWQPSAGLSCHDCLTPVATLKSSVTYHVSVMNRYGCIAGDDVHITTLCNGANIFIPNTFSPNGDGVNDVFYIRGRGLQSIRIFRIYNRWGQVMFERASLSTDDASTGWDGRFKGVLLNPDVFIYYAEVVCDNGESTILKGNITLIR</sequence>
<proteinExistence type="predicted"/>
<evidence type="ECO:0000256" key="2">
    <source>
        <dbReference type="ARBA" id="ARBA00022692"/>
    </source>
</evidence>
<evidence type="ECO:0000313" key="8">
    <source>
        <dbReference type="EMBL" id="SJZ99362.1"/>
    </source>
</evidence>
<dbReference type="GO" id="GO:0005261">
    <property type="term" value="F:monoatomic cation channel activity"/>
    <property type="evidence" value="ECO:0007669"/>
    <property type="project" value="TreeGrafter"/>
</dbReference>
<feature type="domain" description="PKD" evidence="7">
    <location>
        <begin position="52"/>
        <end position="105"/>
    </location>
</feature>
<comment type="subcellular location">
    <subcellularLocation>
        <location evidence="1">Membrane</location>
        <topology evidence="1">Multi-pass membrane protein</topology>
    </subcellularLocation>
</comment>
<accession>A0A1T4Q6H2</accession>
<dbReference type="CDD" id="cd00146">
    <property type="entry name" value="PKD"/>
    <property type="match status" value="11"/>
</dbReference>
<dbReference type="Pfam" id="PF18911">
    <property type="entry name" value="PKD_4"/>
    <property type="match status" value="11"/>
</dbReference>
<keyword evidence="6" id="KW-0732">Signal</keyword>
<dbReference type="PROSITE" id="PS50093">
    <property type="entry name" value="PKD"/>
    <property type="match status" value="13"/>
</dbReference>
<name>A0A1T4Q6H2_9BACT</name>
<protein>
    <submittedName>
        <fullName evidence="8">Gliding motility-associated C-terminal domain-containing protein</fullName>
    </submittedName>
</protein>
<evidence type="ECO:0000256" key="1">
    <source>
        <dbReference type="ARBA" id="ARBA00004141"/>
    </source>
</evidence>
<dbReference type="STRING" id="634771.SAMN04488128_102196"/>
<dbReference type="InterPro" id="IPR026341">
    <property type="entry name" value="T9SS_type_B"/>
</dbReference>
<feature type="domain" description="PKD" evidence="7">
    <location>
        <begin position="983"/>
        <end position="1036"/>
    </location>
</feature>
<keyword evidence="4" id="KW-1133">Transmembrane helix</keyword>
<evidence type="ECO:0000256" key="5">
    <source>
        <dbReference type="ARBA" id="ARBA00023136"/>
    </source>
</evidence>
<dbReference type="PANTHER" id="PTHR46730">
    <property type="entry name" value="POLYCYSTIN-1"/>
    <property type="match status" value="1"/>
</dbReference>
<feature type="domain" description="PKD" evidence="7">
    <location>
        <begin position="219"/>
        <end position="256"/>
    </location>
</feature>
<feature type="domain" description="PKD" evidence="7">
    <location>
        <begin position="109"/>
        <end position="191"/>
    </location>
</feature>
<dbReference type="InterPro" id="IPR013783">
    <property type="entry name" value="Ig-like_fold"/>
</dbReference>
<evidence type="ECO:0000259" key="7">
    <source>
        <dbReference type="PROSITE" id="PS50093"/>
    </source>
</evidence>
<dbReference type="GO" id="GO:0005886">
    <property type="term" value="C:plasma membrane"/>
    <property type="evidence" value="ECO:0007669"/>
    <property type="project" value="TreeGrafter"/>
</dbReference>
<dbReference type="SMART" id="SM00089">
    <property type="entry name" value="PKD"/>
    <property type="match status" value="14"/>
</dbReference>
<dbReference type="Proteomes" id="UP000190367">
    <property type="component" value="Unassembled WGS sequence"/>
</dbReference>
<feature type="domain" description="PKD" evidence="7">
    <location>
        <begin position="550"/>
        <end position="589"/>
    </location>
</feature>
<dbReference type="PANTHER" id="PTHR46730:SF1">
    <property type="entry name" value="PLAT DOMAIN-CONTAINING PROTEIN"/>
    <property type="match status" value="1"/>
</dbReference>
<feature type="domain" description="PKD" evidence="7">
    <location>
        <begin position="1148"/>
        <end position="1189"/>
    </location>
</feature>
<dbReference type="Pfam" id="PF13585">
    <property type="entry name" value="CHU_C"/>
    <property type="match status" value="1"/>
</dbReference>